<dbReference type="AlphaFoldDB" id="A0A399F5H7"/>
<keyword evidence="1" id="KW-1133">Transmembrane helix</keyword>
<evidence type="ECO:0000313" key="3">
    <source>
        <dbReference type="Proteomes" id="UP000266178"/>
    </source>
</evidence>
<reference evidence="2 3" key="1">
    <citation type="submission" date="2018-08" db="EMBL/GenBank/DDBJ databases">
        <title>Meiothermus granaticius genome AF-68 sequencing project.</title>
        <authorList>
            <person name="Da Costa M.S."/>
            <person name="Albuquerque L."/>
            <person name="Raposo P."/>
            <person name="Froufe H.J.C."/>
            <person name="Barroso C.S."/>
            <person name="Egas C."/>
        </authorList>
    </citation>
    <scope>NUCLEOTIDE SEQUENCE [LARGE SCALE GENOMIC DNA]</scope>
    <source>
        <strain evidence="2 3">AF-68</strain>
    </source>
</reference>
<dbReference type="Proteomes" id="UP000266178">
    <property type="component" value="Unassembled WGS sequence"/>
</dbReference>
<comment type="caution">
    <text evidence="2">The sequence shown here is derived from an EMBL/GenBank/DDBJ whole genome shotgun (WGS) entry which is preliminary data.</text>
</comment>
<evidence type="ECO:0000313" key="2">
    <source>
        <dbReference type="EMBL" id="RIH91323.1"/>
    </source>
</evidence>
<protein>
    <submittedName>
        <fullName evidence="2">Uncharacterized protein</fullName>
    </submittedName>
</protein>
<organism evidence="2 3">
    <name type="scientific">Meiothermus granaticius NBRC 107808</name>
    <dbReference type="NCBI Taxonomy" id="1227551"/>
    <lineage>
        <taxon>Bacteria</taxon>
        <taxon>Thermotogati</taxon>
        <taxon>Deinococcota</taxon>
        <taxon>Deinococci</taxon>
        <taxon>Thermales</taxon>
        <taxon>Thermaceae</taxon>
        <taxon>Meiothermus</taxon>
    </lineage>
</organism>
<keyword evidence="3" id="KW-1185">Reference proteome</keyword>
<evidence type="ECO:0000256" key="1">
    <source>
        <dbReference type="SAM" id="Phobius"/>
    </source>
</evidence>
<accession>A0A399F5H7</accession>
<keyword evidence="1" id="KW-0812">Transmembrane</keyword>
<feature type="transmembrane region" description="Helical" evidence="1">
    <location>
        <begin position="6"/>
        <end position="22"/>
    </location>
</feature>
<name>A0A399F5H7_9DEIN</name>
<proteinExistence type="predicted"/>
<keyword evidence="1" id="KW-0472">Membrane</keyword>
<dbReference type="EMBL" id="QWLB01000047">
    <property type="protein sequence ID" value="RIH91323.1"/>
    <property type="molecule type" value="Genomic_DNA"/>
</dbReference>
<gene>
    <name evidence="2" type="ORF">Mgrana_02766</name>
</gene>
<sequence>MVAMVGYGAGLVLTVILLRRLMLRARRRQNKKVVEFGSSWKEFRSYNRTVRPSRAD</sequence>